<organism evidence="3 4">
    <name type="scientific">Novosphingobium hassiacum</name>
    <dbReference type="NCBI Taxonomy" id="173676"/>
    <lineage>
        <taxon>Bacteria</taxon>
        <taxon>Pseudomonadati</taxon>
        <taxon>Pseudomonadota</taxon>
        <taxon>Alphaproteobacteria</taxon>
        <taxon>Sphingomonadales</taxon>
        <taxon>Sphingomonadaceae</taxon>
        <taxon>Novosphingobium</taxon>
    </lineage>
</organism>
<evidence type="ECO:0000313" key="3">
    <source>
        <dbReference type="EMBL" id="MBB3861928.1"/>
    </source>
</evidence>
<reference evidence="3 4" key="1">
    <citation type="submission" date="2020-08" db="EMBL/GenBank/DDBJ databases">
        <title>Genomic Encyclopedia of Type Strains, Phase IV (KMG-IV): sequencing the most valuable type-strain genomes for metagenomic binning, comparative biology and taxonomic classification.</title>
        <authorList>
            <person name="Goeker M."/>
        </authorList>
    </citation>
    <scope>NUCLEOTIDE SEQUENCE [LARGE SCALE GENOMIC DNA]</scope>
    <source>
        <strain evidence="3 4">DSM 14552</strain>
    </source>
</reference>
<feature type="region of interest" description="Disordered" evidence="1">
    <location>
        <begin position="56"/>
        <end position="90"/>
    </location>
</feature>
<gene>
    <name evidence="3" type="ORF">GGQ88_003218</name>
</gene>
<dbReference type="InterPro" id="IPR023214">
    <property type="entry name" value="HAD_sf"/>
</dbReference>
<dbReference type="RefSeq" id="WP_183614423.1">
    <property type="nucleotide sequence ID" value="NZ_JACICY010000008.1"/>
</dbReference>
<feature type="signal peptide" evidence="2">
    <location>
        <begin position="1"/>
        <end position="22"/>
    </location>
</feature>
<comment type="caution">
    <text evidence="3">The sequence shown here is derived from an EMBL/GenBank/DDBJ whole genome shotgun (WGS) entry which is preliminary data.</text>
</comment>
<dbReference type="Gene3D" id="3.40.50.1000">
    <property type="entry name" value="HAD superfamily/HAD-like"/>
    <property type="match status" value="1"/>
</dbReference>
<feature type="chain" id="PRO_5030684840" description="Acid phosphatase" evidence="2">
    <location>
        <begin position="23"/>
        <end position="277"/>
    </location>
</feature>
<dbReference type="EMBL" id="JACICY010000008">
    <property type="protein sequence ID" value="MBB3861928.1"/>
    <property type="molecule type" value="Genomic_DNA"/>
</dbReference>
<proteinExistence type="predicted"/>
<keyword evidence="2" id="KW-0732">Signal</keyword>
<dbReference type="Proteomes" id="UP000562395">
    <property type="component" value="Unassembled WGS sequence"/>
</dbReference>
<dbReference type="AlphaFoldDB" id="A0A7W5ZZF8"/>
<protein>
    <recommendedName>
        <fullName evidence="5">Acid phosphatase</fullName>
    </recommendedName>
</protein>
<evidence type="ECO:0000313" key="4">
    <source>
        <dbReference type="Proteomes" id="UP000562395"/>
    </source>
</evidence>
<sequence length="277" mass="28988">MTALLRLAVLALAATQLGSCVAAALVPVVASGAVVKRSADLSGERAGRKPVVTVGGGVAVPPPASPMTEPKPQTVQTSSSNAVAPAGETADADPYAPLSTYVLAAAEQGKPRKRRASVLIDQRSLGTLPRMVDCTDQRSALLIDLDVGDKPFDLTDPPSPAPGLAGRLRAIRGTGTAVVWIATLPESADKDLATTLKATGLDPLGIDSTLLLRGQERRKQQILNRAADDWCVIAIAGDRRGDFDEVFDYLRNPDGPVALALEQHIGTGWFLVPPPIR</sequence>
<evidence type="ECO:0008006" key="5">
    <source>
        <dbReference type="Google" id="ProtNLM"/>
    </source>
</evidence>
<evidence type="ECO:0000256" key="1">
    <source>
        <dbReference type="SAM" id="MobiDB-lite"/>
    </source>
</evidence>
<name>A0A7W5ZZF8_9SPHN</name>
<accession>A0A7W5ZZF8</accession>
<feature type="compositionally biased region" description="Polar residues" evidence="1">
    <location>
        <begin position="71"/>
        <end position="82"/>
    </location>
</feature>
<evidence type="ECO:0000256" key="2">
    <source>
        <dbReference type="SAM" id="SignalP"/>
    </source>
</evidence>
<keyword evidence="4" id="KW-1185">Reference proteome</keyword>